<gene>
    <name evidence="1" type="primary">rlmI</name>
    <name evidence="1" type="ORF">SPIL2461_LOCUS287</name>
</gene>
<accession>A0A812ILR4</accession>
<reference evidence="1" key="1">
    <citation type="submission" date="2021-02" db="EMBL/GenBank/DDBJ databases">
        <authorList>
            <person name="Dougan E. K."/>
            <person name="Rhodes N."/>
            <person name="Thang M."/>
            <person name="Chan C."/>
        </authorList>
    </citation>
    <scope>NUCLEOTIDE SEQUENCE</scope>
</reference>
<dbReference type="Proteomes" id="UP000649617">
    <property type="component" value="Unassembled WGS sequence"/>
</dbReference>
<feature type="non-terminal residue" evidence="1">
    <location>
        <position position="1"/>
    </location>
</feature>
<dbReference type="OrthoDB" id="120976at2759"/>
<name>A0A812ILR4_SYMPI</name>
<proteinExistence type="predicted"/>
<dbReference type="AlphaFoldDB" id="A0A812ILR4"/>
<dbReference type="EMBL" id="CAJNIZ010000114">
    <property type="protein sequence ID" value="CAE7153829.1"/>
    <property type="molecule type" value="Genomic_DNA"/>
</dbReference>
<protein>
    <submittedName>
        <fullName evidence="1">RlmI protein</fullName>
    </submittedName>
</protein>
<organism evidence="1 2">
    <name type="scientific">Symbiodinium pilosum</name>
    <name type="common">Dinoflagellate</name>
    <dbReference type="NCBI Taxonomy" id="2952"/>
    <lineage>
        <taxon>Eukaryota</taxon>
        <taxon>Sar</taxon>
        <taxon>Alveolata</taxon>
        <taxon>Dinophyceae</taxon>
        <taxon>Suessiales</taxon>
        <taxon>Symbiodiniaceae</taxon>
        <taxon>Symbiodinium</taxon>
    </lineage>
</organism>
<comment type="caution">
    <text evidence="1">The sequence shown here is derived from an EMBL/GenBank/DDBJ whole genome shotgun (WGS) entry which is preliminary data.</text>
</comment>
<evidence type="ECO:0000313" key="1">
    <source>
        <dbReference type="EMBL" id="CAE7153829.1"/>
    </source>
</evidence>
<keyword evidence="2" id="KW-1185">Reference proteome</keyword>
<evidence type="ECO:0000313" key="2">
    <source>
        <dbReference type="Proteomes" id="UP000649617"/>
    </source>
</evidence>
<sequence length="56" mass="5864">VCRAYTSARFLDASHLSVLVTCCKFTLDEASASDLSHLATAAMKSGADGTEGLIKE</sequence>
<feature type="non-terminal residue" evidence="1">
    <location>
        <position position="56"/>
    </location>
</feature>